<dbReference type="InterPro" id="IPR011323">
    <property type="entry name" value="Mss4/transl-control_tumour"/>
</dbReference>
<feature type="domain" description="TCTP" evidence="3">
    <location>
        <begin position="1"/>
        <end position="181"/>
    </location>
</feature>
<dbReference type="GO" id="GO:0005737">
    <property type="term" value="C:cytoplasm"/>
    <property type="evidence" value="ECO:0007669"/>
    <property type="project" value="TreeGrafter"/>
</dbReference>
<dbReference type="FunFam" id="2.170.150.10:FF:000002">
    <property type="entry name" value="Translationally-controlled tumor protein homolog"/>
    <property type="match status" value="1"/>
</dbReference>
<keyword evidence="5" id="KW-1185">Reference proteome</keyword>
<dbReference type="PANTHER" id="PTHR11991:SF0">
    <property type="entry name" value="TRANSLATIONALLY-CONTROLLED TUMOR PROTEIN"/>
    <property type="match status" value="1"/>
</dbReference>
<accession>A0A3N4JYN7</accession>
<evidence type="ECO:0000313" key="4">
    <source>
        <dbReference type="EMBL" id="RPB03367.1"/>
    </source>
</evidence>
<name>A0A3N4JYN7_9PEZI</name>
<reference evidence="4 5" key="1">
    <citation type="journal article" date="2018" name="Nat. Ecol. Evol.">
        <title>Pezizomycetes genomes reveal the molecular basis of ectomycorrhizal truffle lifestyle.</title>
        <authorList>
            <person name="Murat C."/>
            <person name="Payen T."/>
            <person name="Noel B."/>
            <person name="Kuo A."/>
            <person name="Morin E."/>
            <person name="Chen J."/>
            <person name="Kohler A."/>
            <person name="Krizsan K."/>
            <person name="Balestrini R."/>
            <person name="Da Silva C."/>
            <person name="Montanini B."/>
            <person name="Hainaut M."/>
            <person name="Levati E."/>
            <person name="Barry K.W."/>
            <person name="Belfiori B."/>
            <person name="Cichocki N."/>
            <person name="Clum A."/>
            <person name="Dockter R.B."/>
            <person name="Fauchery L."/>
            <person name="Guy J."/>
            <person name="Iotti M."/>
            <person name="Le Tacon F."/>
            <person name="Lindquist E.A."/>
            <person name="Lipzen A."/>
            <person name="Malagnac F."/>
            <person name="Mello A."/>
            <person name="Molinier V."/>
            <person name="Miyauchi S."/>
            <person name="Poulain J."/>
            <person name="Riccioni C."/>
            <person name="Rubini A."/>
            <person name="Sitrit Y."/>
            <person name="Splivallo R."/>
            <person name="Traeger S."/>
            <person name="Wang M."/>
            <person name="Zifcakova L."/>
            <person name="Wipf D."/>
            <person name="Zambonelli A."/>
            <person name="Paolocci F."/>
            <person name="Nowrousian M."/>
            <person name="Ottonello S."/>
            <person name="Baldrian P."/>
            <person name="Spatafora J.W."/>
            <person name="Henrissat B."/>
            <person name="Nagy L.G."/>
            <person name="Aury J.M."/>
            <person name="Wincker P."/>
            <person name="Grigoriev I.V."/>
            <person name="Bonfante P."/>
            <person name="Martin F.M."/>
        </authorList>
    </citation>
    <scope>NUCLEOTIDE SEQUENCE [LARGE SCALE GENOMIC DNA]</scope>
    <source>
        <strain evidence="4 5">120613-1</strain>
    </source>
</reference>
<evidence type="ECO:0000256" key="1">
    <source>
        <dbReference type="ARBA" id="ARBA00014759"/>
    </source>
</evidence>
<dbReference type="Gene3D" id="2.170.150.10">
    <property type="entry name" value="Metal Binding Protein, Guanine Nucleotide Exchange Factor, Chain A"/>
    <property type="match status" value="1"/>
</dbReference>
<protein>
    <recommendedName>
        <fullName evidence="1">Translationally-controlled tumor protein homolog</fullName>
    </recommendedName>
</protein>
<proteinExistence type="inferred from homology"/>
<dbReference type="InterPro" id="IPR011057">
    <property type="entry name" value="Mss4-like_sf"/>
</dbReference>
<dbReference type="PROSITE" id="PS51797">
    <property type="entry name" value="TCTP_3"/>
    <property type="match status" value="1"/>
</dbReference>
<evidence type="ECO:0000256" key="2">
    <source>
        <dbReference type="PROSITE-ProRule" id="PRU01133"/>
    </source>
</evidence>
<dbReference type="PANTHER" id="PTHR11991">
    <property type="entry name" value="TRANSLATIONALLY CONTROLLED TUMOR PROTEIN-RELATED"/>
    <property type="match status" value="1"/>
</dbReference>
<dbReference type="InterPro" id="IPR018103">
    <property type="entry name" value="Translation_control_tumour_CS"/>
</dbReference>
<gene>
    <name evidence="4" type="ORF">L873DRAFT_1826387</name>
</gene>
<comment type="similarity">
    <text evidence="2">Belongs to the TCTP family.</text>
</comment>
<dbReference type="AlphaFoldDB" id="A0A3N4JYN7"/>
<evidence type="ECO:0000259" key="3">
    <source>
        <dbReference type="PROSITE" id="PS51797"/>
    </source>
</evidence>
<dbReference type="GO" id="GO:0005509">
    <property type="term" value="F:calcium ion binding"/>
    <property type="evidence" value="ECO:0007669"/>
    <property type="project" value="TreeGrafter"/>
</dbReference>
<dbReference type="EMBL" id="ML120363">
    <property type="protein sequence ID" value="RPB03367.1"/>
    <property type="molecule type" value="Genomic_DNA"/>
</dbReference>
<dbReference type="SUPFAM" id="SSF51316">
    <property type="entry name" value="Mss4-like"/>
    <property type="match status" value="1"/>
</dbReference>
<dbReference type="STRING" id="1336337.A0A3N4JYN7"/>
<dbReference type="PROSITE" id="PS01003">
    <property type="entry name" value="TCTP_2"/>
    <property type="match status" value="1"/>
</dbReference>
<dbReference type="Proteomes" id="UP000276215">
    <property type="component" value="Unassembled WGS sequence"/>
</dbReference>
<dbReference type="InterPro" id="IPR034737">
    <property type="entry name" value="TCTP"/>
</dbReference>
<dbReference type="InterPro" id="IPR018105">
    <property type="entry name" value="Translational_control_tumour_p"/>
</dbReference>
<dbReference type="Pfam" id="PF00838">
    <property type="entry name" value="TCTP"/>
    <property type="match status" value="1"/>
</dbReference>
<sequence length="181" mass="20192">MIIYKDIVSRDEMISDAFDMTLTHEGAVYEVDCKTITIMKGADVNIGANASAEDAPEALEDGQETVNNVIHSFRLVQTNFEKKDYFKYLKGYMGRVKKYLSENGAPAEEIAKFENGATAFAKAELGLGIKGASGDEAFGKWEFYIGESMEVEGMVALLNYRPDGETPYMVFWKHGLKEEKV</sequence>
<organism evidence="4 5">
    <name type="scientific">Choiromyces venosus 120613-1</name>
    <dbReference type="NCBI Taxonomy" id="1336337"/>
    <lineage>
        <taxon>Eukaryota</taxon>
        <taxon>Fungi</taxon>
        <taxon>Dikarya</taxon>
        <taxon>Ascomycota</taxon>
        <taxon>Pezizomycotina</taxon>
        <taxon>Pezizomycetes</taxon>
        <taxon>Pezizales</taxon>
        <taxon>Tuberaceae</taxon>
        <taxon>Choiromyces</taxon>
    </lineage>
</organism>
<dbReference type="OrthoDB" id="10248936at2759"/>
<evidence type="ECO:0000313" key="5">
    <source>
        <dbReference type="Proteomes" id="UP000276215"/>
    </source>
</evidence>
<dbReference type="PRINTS" id="PR01653">
    <property type="entry name" value="TCTPROTEIN"/>
</dbReference>